<comment type="catalytic activity">
    <reaction evidence="4">
        <text>a ribonucleoside 5'-triphosphate + H2O = a ribonucleoside 5'-phosphate + diphosphate + H(+)</text>
        <dbReference type="Rhea" id="RHEA:23996"/>
        <dbReference type="ChEBI" id="CHEBI:15377"/>
        <dbReference type="ChEBI" id="CHEBI:15378"/>
        <dbReference type="ChEBI" id="CHEBI:33019"/>
        <dbReference type="ChEBI" id="CHEBI:58043"/>
        <dbReference type="ChEBI" id="CHEBI:61557"/>
        <dbReference type="EC" id="3.6.1.9"/>
    </reaction>
</comment>
<reference evidence="5 6" key="1">
    <citation type="submission" date="2019-08" db="EMBL/GenBank/DDBJ databases">
        <title>In-depth cultivation of the pig gut microbiome towards novel bacterial diversity and tailored functional studies.</title>
        <authorList>
            <person name="Wylensek D."/>
            <person name="Hitch T.C.A."/>
            <person name="Clavel T."/>
        </authorList>
    </citation>
    <scope>NUCLEOTIDE SEQUENCE [LARGE SCALE GENOMIC DNA]</scope>
    <source>
        <strain evidence="5 6">NM-380-WT-3C1</strain>
    </source>
</reference>
<evidence type="ECO:0000256" key="1">
    <source>
        <dbReference type="ARBA" id="ARBA00001968"/>
    </source>
</evidence>
<dbReference type="HAMAP" id="MF_00528">
    <property type="entry name" value="Maf"/>
    <property type="match status" value="1"/>
</dbReference>
<dbReference type="SUPFAM" id="SSF52972">
    <property type="entry name" value="ITPase-like"/>
    <property type="match status" value="1"/>
</dbReference>
<dbReference type="PANTHER" id="PTHR43213">
    <property type="entry name" value="BIFUNCTIONAL DTTP/UTP PYROPHOSPHATASE/METHYLTRANSFERASE PROTEIN-RELATED"/>
    <property type="match status" value="1"/>
</dbReference>
<feature type="active site" description="Proton acceptor" evidence="4">
    <location>
        <position position="89"/>
    </location>
</feature>
<dbReference type="AlphaFoldDB" id="A0A7X2PDL8"/>
<evidence type="ECO:0000256" key="2">
    <source>
        <dbReference type="ARBA" id="ARBA00022801"/>
    </source>
</evidence>
<keyword evidence="2 4" id="KW-0378">Hydrolase</keyword>
<dbReference type="RefSeq" id="WP_154426192.1">
    <property type="nucleotide sequence ID" value="NZ_VUNN01000020.1"/>
</dbReference>
<dbReference type="InterPro" id="IPR003697">
    <property type="entry name" value="Maf-like"/>
</dbReference>
<evidence type="ECO:0000256" key="4">
    <source>
        <dbReference type="HAMAP-Rule" id="MF_00528"/>
    </source>
</evidence>
<protein>
    <recommendedName>
        <fullName evidence="4">Nucleoside triphosphate pyrophosphatase</fullName>
        <ecNumber evidence="4">3.6.1.9</ecNumber>
    </recommendedName>
    <alternativeName>
        <fullName evidence="4">Nucleotide pyrophosphatase</fullName>
        <shortName evidence="4">Nucleotide PPase</shortName>
    </alternativeName>
</protein>
<dbReference type="EMBL" id="VUNN01000020">
    <property type="protein sequence ID" value="MSU06929.1"/>
    <property type="molecule type" value="Genomic_DNA"/>
</dbReference>
<comment type="subcellular location">
    <subcellularLocation>
        <location evidence="4">Cytoplasm</location>
    </subcellularLocation>
</comment>
<comment type="caution">
    <text evidence="5">The sequence shown here is derived from an EMBL/GenBank/DDBJ whole genome shotgun (WGS) entry which is preliminary data.</text>
</comment>
<comment type="catalytic activity">
    <reaction evidence="4">
        <text>a 2'-deoxyribonucleoside 5'-triphosphate + H2O = a 2'-deoxyribonucleoside 5'-phosphate + diphosphate + H(+)</text>
        <dbReference type="Rhea" id="RHEA:44644"/>
        <dbReference type="ChEBI" id="CHEBI:15377"/>
        <dbReference type="ChEBI" id="CHEBI:15378"/>
        <dbReference type="ChEBI" id="CHEBI:33019"/>
        <dbReference type="ChEBI" id="CHEBI:61560"/>
        <dbReference type="ChEBI" id="CHEBI:65317"/>
        <dbReference type="EC" id="3.6.1.9"/>
    </reaction>
</comment>
<dbReference type="GO" id="GO:0009117">
    <property type="term" value="P:nucleotide metabolic process"/>
    <property type="evidence" value="ECO:0007669"/>
    <property type="project" value="UniProtKB-KW"/>
</dbReference>
<dbReference type="GO" id="GO:0047429">
    <property type="term" value="F:nucleoside triphosphate diphosphatase activity"/>
    <property type="evidence" value="ECO:0007669"/>
    <property type="project" value="UniProtKB-EC"/>
</dbReference>
<dbReference type="Pfam" id="PF02545">
    <property type="entry name" value="Maf"/>
    <property type="match status" value="1"/>
</dbReference>
<keyword evidence="6" id="KW-1185">Reference proteome</keyword>
<gene>
    <name evidence="5" type="ORF">FYJ80_09120</name>
</gene>
<comment type="function">
    <text evidence="4">Nucleoside triphosphate pyrophosphatase. May have a dual role in cell division arrest and in preventing the incorporation of modified nucleotides into cellular nucleic acids.</text>
</comment>
<keyword evidence="3 4" id="KW-0546">Nucleotide metabolism</keyword>
<dbReference type="Gene3D" id="3.90.950.10">
    <property type="match status" value="1"/>
</dbReference>
<comment type="similarity">
    <text evidence="4">Belongs to the Maf family.</text>
</comment>
<name>A0A7X2PDL8_9SPIO</name>
<evidence type="ECO:0000313" key="6">
    <source>
        <dbReference type="Proteomes" id="UP000460549"/>
    </source>
</evidence>
<dbReference type="PIRSF" id="PIRSF006305">
    <property type="entry name" value="Maf"/>
    <property type="match status" value="1"/>
</dbReference>
<dbReference type="EC" id="3.6.1.9" evidence="4"/>
<proteinExistence type="inferred from homology"/>
<evidence type="ECO:0000313" key="5">
    <source>
        <dbReference type="EMBL" id="MSU06929.1"/>
    </source>
</evidence>
<accession>A0A7X2PDL8</accession>
<evidence type="ECO:0000256" key="3">
    <source>
        <dbReference type="ARBA" id="ARBA00023080"/>
    </source>
</evidence>
<dbReference type="InterPro" id="IPR029001">
    <property type="entry name" value="ITPase-like_fam"/>
</dbReference>
<dbReference type="GO" id="GO:0005737">
    <property type="term" value="C:cytoplasm"/>
    <property type="evidence" value="ECO:0007669"/>
    <property type="project" value="UniProtKB-SubCell"/>
</dbReference>
<comment type="cofactor">
    <cofactor evidence="1 4">
        <name>a divalent metal cation</name>
        <dbReference type="ChEBI" id="CHEBI:60240"/>
    </cofactor>
</comment>
<comment type="caution">
    <text evidence="4">Lacks conserved residue(s) required for the propagation of feature annotation.</text>
</comment>
<organism evidence="5 6">
    <name type="scientific">Bullifex porci</name>
    <dbReference type="NCBI Taxonomy" id="2606638"/>
    <lineage>
        <taxon>Bacteria</taxon>
        <taxon>Pseudomonadati</taxon>
        <taxon>Spirochaetota</taxon>
        <taxon>Spirochaetia</taxon>
        <taxon>Spirochaetales</taxon>
        <taxon>Spirochaetaceae</taxon>
        <taxon>Bullifex</taxon>
    </lineage>
</organism>
<dbReference type="PANTHER" id="PTHR43213:SF5">
    <property type="entry name" value="BIFUNCTIONAL DTTP_UTP PYROPHOSPHATASE_METHYLTRANSFERASE PROTEIN-RELATED"/>
    <property type="match status" value="1"/>
</dbReference>
<sequence>MIEKPIVESYLIKALKKACPTIILASASENRKQLLTDMGINVIQRPQDINELCGLTEPKEVVTTLSKQKLDSYLKSDEFIPTLPAISLDTLVLFNSTLIGKPHSREDAKAILSSFSDKEQEVLTGLSAYLPNKGIFSTYDVSKVVFEALTEDVIEWYLNTGEYIGAAGGYRIQKSGYKLVKSIEGSWTNVIGCPVEALLKLLTN</sequence>
<dbReference type="CDD" id="cd00555">
    <property type="entry name" value="Maf"/>
    <property type="match status" value="1"/>
</dbReference>
<keyword evidence="4" id="KW-0963">Cytoplasm</keyword>
<dbReference type="Proteomes" id="UP000460549">
    <property type="component" value="Unassembled WGS sequence"/>
</dbReference>